<accession>A0A366EKJ3</accession>
<organism evidence="2 3">
    <name type="scientific">Rossellomorea aquimaris</name>
    <dbReference type="NCBI Taxonomy" id="189382"/>
    <lineage>
        <taxon>Bacteria</taxon>
        <taxon>Bacillati</taxon>
        <taxon>Bacillota</taxon>
        <taxon>Bacilli</taxon>
        <taxon>Bacillales</taxon>
        <taxon>Bacillaceae</taxon>
        <taxon>Rossellomorea</taxon>
    </lineage>
</organism>
<comment type="caution">
    <text evidence="2">The sequence shown here is derived from an EMBL/GenBank/DDBJ whole genome shotgun (WGS) entry which is preliminary data.</text>
</comment>
<proteinExistence type="predicted"/>
<feature type="transmembrane region" description="Helical" evidence="1">
    <location>
        <begin position="6"/>
        <end position="24"/>
    </location>
</feature>
<evidence type="ECO:0000313" key="3">
    <source>
        <dbReference type="Proteomes" id="UP000252118"/>
    </source>
</evidence>
<evidence type="ECO:0000256" key="1">
    <source>
        <dbReference type="SAM" id="Phobius"/>
    </source>
</evidence>
<keyword evidence="1" id="KW-0472">Membrane</keyword>
<dbReference type="AlphaFoldDB" id="A0A366EKJ3"/>
<dbReference type="Proteomes" id="UP000252118">
    <property type="component" value="Unassembled WGS sequence"/>
</dbReference>
<feature type="transmembrane region" description="Helical" evidence="1">
    <location>
        <begin position="36"/>
        <end position="58"/>
    </location>
</feature>
<feature type="transmembrane region" description="Helical" evidence="1">
    <location>
        <begin position="70"/>
        <end position="91"/>
    </location>
</feature>
<dbReference type="OrthoDB" id="2474051at2"/>
<dbReference type="EMBL" id="QNRJ01000014">
    <property type="protein sequence ID" value="RBP02476.1"/>
    <property type="molecule type" value="Genomic_DNA"/>
</dbReference>
<evidence type="ECO:0000313" key="2">
    <source>
        <dbReference type="EMBL" id="RBP02476.1"/>
    </source>
</evidence>
<reference evidence="2 3" key="1">
    <citation type="submission" date="2018-06" db="EMBL/GenBank/DDBJ databases">
        <title>Freshwater and sediment microbial communities from various areas in North America, analyzing microbe dynamics in response to fracking.</title>
        <authorList>
            <person name="Lamendella R."/>
        </authorList>
    </citation>
    <scope>NUCLEOTIDE SEQUENCE [LARGE SCALE GENOMIC DNA]</scope>
    <source>
        <strain evidence="2 3">97B</strain>
    </source>
</reference>
<dbReference type="RefSeq" id="WP_113970545.1">
    <property type="nucleotide sequence ID" value="NZ_QNRJ01000014.1"/>
</dbReference>
<protein>
    <submittedName>
        <fullName evidence="2">Uncharacterized protein</fullName>
    </submittedName>
</protein>
<keyword evidence="1" id="KW-1133">Transmembrane helix</keyword>
<keyword evidence="1" id="KW-0812">Transmembrane</keyword>
<sequence>MLSTLSYIFTLVLMFSVFYFGNFVATEGKDERGKQILGMASIWIYVLVTVGFVITVLIELTTELTVSELIDLLTILYGLLAFIHSALIFHYKKKI</sequence>
<name>A0A366EKJ3_9BACI</name>
<gene>
    <name evidence="2" type="ORF">DET59_11439</name>
</gene>